<keyword evidence="1" id="KW-0472">Membrane</keyword>
<dbReference type="InParanoid" id="A0A2R5GQ65"/>
<gene>
    <name evidence="4" type="ORF">FCC1311_092462</name>
</gene>
<keyword evidence="1" id="KW-0812">Transmembrane</keyword>
<dbReference type="Gene3D" id="3.60.21.70">
    <property type="entry name" value="PhoD-like phosphatase"/>
    <property type="match status" value="1"/>
</dbReference>
<evidence type="ECO:0000313" key="5">
    <source>
        <dbReference type="Proteomes" id="UP000241890"/>
    </source>
</evidence>
<feature type="transmembrane region" description="Helical" evidence="1">
    <location>
        <begin position="498"/>
        <end position="517"/>
    </location>
</feature>
<evidence type="ECO:0000313" key="4">
    <source>
        <dbReference type="EMBL" id="GBG33022.1"/>
    </source>
</evidence>
<dbReference type="InterPro" id="IPR018946">
    <property type="entry name" value="PhoD-like_MPP"/>
</dbReference>
<keyword evidence="5" id="KW-1185">Reference proteome</keyword>
<accession>A0A2R5GQ65</accession>
<name>A0A2R5GQ65_9STRA</name>
<evidence type="ECO:0000256" key="1">
    <source>
        <dbReference type="SAM" id="Phobius"/>
    </source>
</evidence>
<sequence length="522" mass="57198">MPARAQGRGASALALLAALAALASLVSAAPPAAPGSAGVQWAWIGGLEDSGAVLKARLAGDAKGGRAEVRRAQGFGGETEEAADQVAVFEATHVGPFGVAEILLHGLPAATRFEYSVQATGADGAVVGEKTRGRFRTTAAKGTPMDFAFGFASCADNHSNAIIFDVIREHDPLFFMHMGDLHYGNVDRNEGALFHAMYDQVMSNPRQARFFRDVPLAYMFDDHDFGPNNSDESSPGREASIAAYLEAVPTYPLAAYDKGPQHSRRADGKLPSVYFAFTLGRIRFLVTDTSSSKRGRETALGEEQLDWFLRSLREAAQDSRVGQIIWVSTMPWVTIHDKWAVFTNDRKRIVETIEELGLQRKLVQLAGDAHMLALDDGEHVAGGFPVFQAAALDAKPTCKGGPYSHGIYPGRGQYGWLEVRDNGKQVCLTIQGRRVDLDTGREQTLLRFDTCDSSNNSPRRTYYPSPPWVERIWKVVKKTCVPESYMVFFDSFTVSLRMVFTDYALPALLLIPVGLFLRQRGI</sequence>
<organism evidence="4 5">
    <name type="scientific">Hondaea fermentalgiana</name>
    <dbReference type="NCBI Taxonomy" id="2315210"/>
    <lineage>
        <taxon>Eukaryota</taxon>
        <taxon>Sar</taxon>
        <taxon>Stramenopiles</taxon>
        <taxon>Bigyra</taxon>
        <taxon>Labyrinthulomycetes</taxon>
        <taxon>Thraustochytrida</taxon>
        <taxon>Thraustochytriidae</taxon>
        <taxon>Hondaea</taxon>
    </lineage>
</organism>
<keyword evidence="2" id="KW-0732">Signal</keyword>
<dbReference type="PANTHER" id="PTHR33987:SF1">
    <property type="entry name" value="CALCINEURIN-LIKE METALLO-PHOSPHOESTERASE SUPERFAMILY PROTEIN"/>
    <property type="match status" value="1"/>
</dbReference>
<protein>
    <recommendedName>
        <fullName evidence="3">PhoD-like phosphatase metallophosphatase domain-containing protein</fullName>
    </recommendedName>
</protein>
<feature type="domain" description="PhoD-like phosphatase metallophosphatase" evidence="3">
    <location>
        <begin position="149"/>
        <end position="374"/>
    </location>
</feature>
<dbReference type="OrthoDB" id="2100241at2759"/>
<dbReference type="PANTHER" id="PTHR33987">
    <property type="entry name" value="CALCINEURIN-LIKE METALLO-PHOSPHOESTERASE SUPERFAMILY PROTEIN"/>
    <property type="match status" value="1"/>
</dbReference>
<evidence type="ECO:0000256" key="2">
    <source>
        <dbReference type="SAM" id="SignalP"/>
    </source>
</evidence>
<dbReference type="InterPro" id="IPR038607">
    <property type="entry name" value="PhoD-like_sf"/>
</dbReference>
<dbReference type="InterPro" id="IPR029052">
    <property type="entry name" value="Metallo-depent_PP-like"/>
</dbReference>
<dbReference type="Pfam" id="PF09423">
    <property type="entry name" value="PhoD"/>
    <property type="match status" value="1"/>
</dbReference>
<comment type="caution">
    <text evidence="4">The sequence shown here is derived from an EMBL/GenBank/DDBJ whole genome shotgun (WGS) entry which is preliminary data.</text>
</comment>
<proteinExistence type="predicted"/>
<keyword evidence="1" id="KW-1133">Transmembrane helix</keyword>
<dbReference type="EMBL" id="BEYU01000139">
    <property type="protein sequence ID" value="GBG33022.1"/>
    <property type="molecule type" value="Genomic_DNA"/>
</dbReference>
<feature type="signal peptide" evidence="2">
    <location>
        <begin position="1"/>
        <end position="28"/>
    </location>
</feature>
<dbReference type="AlphaFoldDB" id="A0A2R5GQ65"/>
<dbReference type="Proteomes" id="UP000241890">
    <property type="component" value="Unassembled WGS sequence"/>
</dbReference>
<evidence type="ECO:0000259" key="3">
    <source>
        <dbReference type="Pfam" id="PF09423"/>
    </source>
</evidence>
<reference evidence="4 5" key="1">
    <citation type="submission" date="2017-12" db="EMBL/GenBank/DDBJ databases">
        <title>Sequencing, de novo assembly and annotation of complete genome of a new Thraustochytrid species, strain FCC1311.</title>
        <authorList>
            <person name="Sedici K."/>
            <person name="Godart F."/>
            <person name="Aiese Cigliano R."/>
            <person name="Sanseverino W."/>
            <person name="Barakat M."/>
            <person name="Ortet P."/>
            <person name="Marechal E."/>
            <person name="Cagnac O."/>
            <person name="Amato A."/>
        </authorList>
    </citation>
    <scope>NUCLEOTIDE SEQUENCE [LARGE SCALE GENOMIC DNA]</scope>
</reference>
<dbReference type="SUPFAM" id="SSF56300">
    <property type="entry name" value="Metallo-dependent phosphatases"/>
    <property type="match status" value="1"/>
</dbReference>
<feature type="chain" id="PRO_5015353282" description="PhoD-like phosphatase metallophosphatase domain-containing protein" evidence="2">
    <location>
        <begin position="29"/>
        <end position="522"/>
    </location>
</feature>